<sequence>MLRNLIAFSSSIRTQSSSSWTTTSVAASIVNTSRSSWIFPVFMPTTSATMNNTNTSPLHQSTSIRLRSTRSTRGLYDGKDVRFGNNVPFSQKKTRRRWNPNMQYKAVYSEVLDEMVKFHLTTSALRTIDKYGGLDEYLLRSKHVSTKGEGEGQRVRNRIIQKMKHRELLKQQAIERGESVEDWDRIVLVGKKIRQQQQLQQEDLASSSASLVIEEEK</sequence>
<dbReference type="Proteomes" id="UP001530293">
    <property type="component" value="Unassembled WGS sequence"/>
</dbReference>
<dbReference type="PANTHER" id="PTHR13528">
    <property type="entry name" value="39S RIBOSOMAL PROTEIN L28, MITOCHONDRIAL"/>
    <property type="match status" value="1"/>
</dbReference>
<organism evidence="5 6">
    <name type="scientific">Discostella pseudostelligera</name>
    <dbReference type="NCBI Taxonomy" id="259834"/>
    <lineage>
        <taxon>Eukaryota</taxon>
        <taxon>Sar</taxon>
        <taxon>Stramenopiles</taxon>
        <taxon>Ochrophyta</taxon>
        <taxon>Bacillariophyta</taxon>
        <taxon>Coscinodiscophyceae</taxon>
        <taxon>Thalassiosirophycidae</taxon>
        <taxon>Stephanodiscales</taxon>
        <taxon>Stephanodiscaceae</taxon>
        <taxon>Discostella</taxon>
    </lineage>
</organism>
<evidence type="ECO:0000256" key="1">
    <source>
        <dbReference type="ARBA" id="ARBA00008760"/>
    </source>
</evidence>
<evidence type="ECO:0000256" key="4">
    <source>
        <dbReference type="ARBA" id="ARBA00035269"/>
    </source>
</evidence>
<evidence type="ECO:0000256" key="3">
    <source>
        <dbReference type="ARBA" id="ARBA00023274"/>
    </source>
</evidence>
<dbReference type="InterPro" id="IPR034704">
    <property type="entry name" value="Ribosomal_bL28/bL31-like_sf"/>
</dbReference>
<reference evidence="5 6" key="1">
    <citation type="submission" date="2024-10" db="EMBL/GenBank/DDBJ databases">
        <title>Updated reference genomes for cyclostephanoid diatoms.</title>
        <authorList>
            <person name="Roberts W.R."/>
            <person name="Alverson A.J."/>
        </authorList>
    </citation>
    <scope>NUCLEOTIDE SEQUENCE [LARGE SCALE GENOMIC DNA]</scope>
    <source>
        <strain evidence="5 6">AJA232-27</strain>
    </source>
</reference>
<dbReference type="SUPFAM" id="SSF143800">
    <property type="entry name" value="L28p-like"/>
    <property type="match status" value="1"/>
</dbReference>
<dbReference type="EMBL" id="JALLBG020000021">
    <property type="protein sequence ID" value="KAL3771754.1"/>
    <property type="molecule type" value="Genomic_DNA"/>
</dbReference>
<dbReference type="InterPro" id="IPR026569">
    <property type="entry name" value="Ribosomal_bL28"/>
</dbReference>
<accession>A0ABD3N6M3</accession>
<keyword evidence="3" id="KW-0687">Ribonucleoprotein</keyword>
<dbReference type="InterPro" id="IPR037147">
    <property type="entry name" value="Ribosomal_bL28_sf"/>
</dbReference>
<gene>
    <name evidence="5" type="ORF">ACHAWU_010065</name>
</gene>
<evidence type="ECO:0000313" key="6">
    <source>
        <dbReference type="Proteomes" id="UP001530293"/>
    </source>
</evidence>
<dbReference type="FunFam" id="2.30.170.40:FF:000003">
    <property type="entry name" value="54S ribosomal protein L24"/>
    <property type="match status" value="1"/>
</dbReference>
<evidence type="ECO:0000256" key="2">
    <source>
        <dbReference type="ARBA" id="ARBA00022980"/>
    </source>
</evidence>
<name>A0ABD3N6M3_9STRA</name>
<dbReference type="GO" id="GO:1990904">
    <property type="term" value="C:ribonucleoprotein complex"/>
    <property type="evidence" value="ECO:0007669"/>
    <property type="project" value="UniProtKB-KW"/>
</dbReference>
<comment type="caution">
    <text evidence="5">The sequence shown here is derived from an EMBL/GenBank/DDBJ whole genome shotgun (WGS) entry which is preliminary data.</text>
</comment>
<dbReference type="HAMAP" id="MF_00373">
    <property type="entry name" value="Ribosomal_bL28"/>
    <property type="match status" value="1"/>
</dbReference>
<proteinExistence type="inferred from homology"/>
<dbReference type="Gene3D" id="2.30.170.40">
    <property type="entry name" value="Ribosomal protein L28/L24"/>
    <property type="match status" value="1"/>
</dbReference>
<dbReference type="PANTHER" id="PTHR13528:SF2">
    <property type="entry name" value="LARGE RIBOSOMAL SUBUNIT PROTEIN BL28M"/>
    <property type="match status" value="1"/>
</dbReference>
<dbReference type="Pfam" id="PF00830">
    <property type="entry name" value="Ribosomal_L28"/>
    <property type="match status" value="1"/>
</dbReference>
<keyword evidence="2" id="KW-0689">Ribosomal protein</keyword>
<dbReference type="AlphaFoldDB" id="A0ABD3N6M3"/>
<protein>
    <recommendedName>
        <fullName evidence="4">Large ribosomal subunit protein bL28m</fullName>
    </recommendedName>
</protein>
<evidence type="ECO:0000313" key="5">
    <source>
        <dbReference type="EMBL" id="KAL3771754.1"/>
    </source>
</evidence>
<dbReference type="GO" id="GO:0005840">
    <property type="term" value="C:ribosome"/>
    <property type="evidence" value="ECO:0007669"/>
    <property type="project" value="UniProtKB-KW"/>
</dbReference>
<keyword evidence="6" id="KW-1185">Reference proteome</keyword>
<comment type="similarity">
    <text evidence="1">Belongs to the bacterial ribosomal protein bL28 family.</text>
</comment>